<keyword evidence="7" id="KW-0175">Coiled coil</keyword>
<evidence type="ECO:0000256" key="7">
    <source>
        <dbReference type="SAM" id="Coils"/>
    </source>
</evidence>
<dbReference type="GO" id="GO:0005829">
    <property type="term" value="C:cytosol"/>
    <property type="evidence" value="ECO:0007669"/>
    <property type="project" value="GOC"/>
</dbReference>
<dbReference type="AlphaFoldDB" id="A0A7S4PNY2"/>
<dbReference type="InterPro" id="IPR031745">
    <property type="entry name" value="Vps53_C"/>
</dbReference>
<dbReference type="InterPro" id="IPR007234">
    <property type="entry name" value="Vps53_N"/>
</dbReference>
<sequence>MSKEFPELRRGESEQLIDQAIADVLPSEDPFESPNFDVIAMLNKHFPNELSLTSIETTCDRLAVKMNELDISILHAVELQSSEGEAAKQDLERANRSVSELMANLKSIKERGEATKSMVHEICRDIQTLDFAKQNLTTTIIALRRLNMLENAIEQLSEMTAARAYKEAANLLEAMTQLAANFDAFKNVPKVCELLASVRALRSQLQAQVLEEFKLHINVTMPEDVSCMLKDAAQVVCVLGQGLILKLVKWFSDKELGEYENLFDPSKHPAGLESVEKRFAWLRRWLRSFSFSYGEVMPSSWEVPRVVSEEFCHRTRNHLAQLLQKKSKEMDVRLLMHVIQKTIEFEQELSGRFFVAGVEAEAEGKAGEGEGASNEGRMKFAVNCGSENRRSAFDRIISRVFKPYMSLFLKLERAHMADLVKSLLSKEDWGAGLDNETEEEEAPVLSSTGELFLYIKRSLNQCSAVDTGETLLHLSRAFEETLIQYAQGLHKHIAEKARSKKNLPAQDERVMAIVINTLEYSSDIMEQLQTTISKAIDPSLAQHVSFAGLSDSFDNAIAEAQSALVNSFIAKTDNALTAIAKIRWADMESVGDQSSYVNSVQQVIKETFPDLRGFMSSSYFSSLCDKCASLFFPRLLSNYLKIRRVSDAAVQQLLLDVTALKSVVLSMPTVEHESGRNFSPFRSVGQEKIKTTASFTRLVNAEAAKVENVLKVLLSPADQMEQNYAALVKGRDKQQLQRMLEMKGIKSQSSSLQVFDVVEETRAAGQALTESMREKLDQSSLKANLDSMAGKVVGHVSSTMVKTFT</sequence>
<comment type="similarity">
    <text evidence="3">Belongs to the VPS53 family.</text>
</comment>
<proteinExistence type="inferred from homology"/>
<reference evidence="10" key="1">
    <citation type="submission" date="2021-01" db="EMBL/GenBank/DDBJ databases">
        <authorList>
            <person name="Corre E."/>
            <person name="Pelletier E."/>
            <person name="Niang G."/>
            <person name="Scheremetjew M."/>
            <person name="Finn R."/>
            <person name="Kale V."/>
            <person name="Holt S."/>
            <person name="Cochrane G."/>
            <person name="Meng A."/>
            <person name="Brown T."/>
            <person name="Cohen L."/>
        </authorList>
    </citation>
    <scope>NUCLEOTIDE SEQUENCE</scope>
    <source>
        <strain evidence="10">CCMP 2712</strain>
    </source>
</reference>
<dbReference type="GO" id="GO:0042147">
    <property type="term" value="P:retrograde transport, endosome to Golgi"/>
    <property type="evidence" value="ECO:0007669"/>
    <property type="project" value="InterPro"/>
</dbReference>
<feature type="domain" description="Vps53 C-terminal" evidence="9">
    <location>
        <begin position="652"/>
        <end position="745"/>
    </location>
</feature>
<dbReference type="GO" id="GO:0010008">
    <property type="term" value="C:endosome membrane"/>
    <property type="evidence" value="ECO:0007669"/>
    <property type="project" value="UniProtKB-SubCell"/>
</dbReference>
<dbReference type="Pfam" id="PF04100">
    <property type="entry name" value="Vps53_N"/>
    <property type="match status" value="1"/>
</dbReference>
<evidence type="ECO:0008006" key="11">
    <source>
        <dbReference type="Google" id="ProtNLM"/>
    </source>
</evidence>
<evidence type="ECO:0000256" key="3">
    <source>
        <dbReference type="ARBA" id="ARBA00008628"/>
    </source>
</evidence>
<feature type="domain" description="Vps53 N-terminal" evidence="8">
    <location>
        <begin position="35"/>
        <end position="426"/>
    </location>
</feature>
<keyword evidence="4" id="KW-0967">Endosome</keyword>
<gene>
    <name evidence="10" type="ORF">GTHE00462_LOCUS39289</name>
</gene>
<keyword evidence="6" id="KW-0472">Membrane</keyword>
<feature type="coiled-coil region" evidence="7">
    <location>
        <begin position="84"/>
        <end position="111"/>
    </location>
</feature>
<evidence type="ECO:0000256" key="2">
    <source>
        <dbReference type="ARBA" id="ARBA00004481"/>
    </source>
</evidence>
<evidence type="ECO:0000313" key="10">
    <source>
        <dbReference type="EMBL" id="CAE2341184.1"/>
    </source>
</evidence>
<evidence type="ECO:0000256" key="5">
    <source>
        <dbReference type="ARBA" id="ARBA00023034"/>
    </source>
</evidence>
<dbReference type="EMBL" id="HBKN01050399">
    <property type="protein sequence ID" value="CAE2341184.1"/>
    <property type="molecule type" value="Transcribed_RNA"/>
</dbReference>
<evidence type="ECO:0000256" key="1">
    <source>
        <dbReference type="ARBA" id="ARBA00004150"/>
    </source>
</evidence>
<dbReference type="Pfam" id="PF16854">
    <property type="entry name" value="VPS53_C"/>
    <property type="match status" value="1"/>
</dbReference>
<dbReference type="PANTHER" id="PTHR12820">
    <property type="entry name" value="VACUOLAR SORTING PROTEIN 53"/>
    <property type="match status" value="1"/>
</dbReference>
<name>A0A7S4PNY2_GUITH</name>
<dbReference type="GO" id="GO:0000938">
    <property type="term" value="C:GARP complex"/>
    <property type="evidence" value="ECO:0007669"/>
    <property type="project" value="InterPro"/>
</dbReference>
<keyword evidence="5" id="KW-0333">Golgi apparatus</keyword>
<protein>
    <recommendedName>
        <fullName evidence="11">Vps53 N-terminal domain-containing protein</fullName>
    </recommendedName>
</protein>
<evidence type="ECO:0000256" key="4">
    <source>
        <dbReference type="ARBA" id="ARBA00022753"/>
    </source>
</evidence>
<dbReference type="InterPro" id="IPR038260">
    <property type="entry name" value="Vps53_C_sf"/>
</dbReference>
<dbReference type="Gene3D" id="1.10.357.110">
    <property type="entry name" value="Vacuolar protein sorting-associated protein 53, C-terminus"/>
    <property type="match status" value="1"/>
</dbReference>
<dbReference type="PANTHER" id="PTHR12820:SF0">
    <property type="entry name" value="VACUOLAR PROTEIN SORTING-ASSOCIATED PROTEIN 53 HOMOLOG"/>
    <property type="match status" value="1"/>
</dbReference>
<accession>A0A7S4PNY2</accession>
<dbReference type="InterPro" id="IPR039766">
    <property type="entry name" value="Vps53"/>
</dbReference>
<organism evidence="10">
    <name type="scientific">Guillardia theta</name>
    <name type="common">Cryptophyte</name>
    <name type="synonym">Cryptomonas phi</name>
    <dbReference type="NCBI Taxonomy" id="55529"/>
    <lineage>
        <taxon>Eukaryota</taxon>
        <taxon>Cryptophyceae</taxon>
        <taxon>Pyrenomonadales</taxon>
        <taxon>Geminigeraceae</taxon>
        <taxon>Guillardia</taxon>
    </lineage>
</organism>
<comment type="subcellular location">
    <subcellularLocation>
        <location evidence="2">Endosome membrane</location>
        <topology evidence="2">Peripheral membrane protein</topology>
    </subcellularLocation>
    <subcellularLocation>
        <location evidence="1">Golgi apparatus</location>
        <location evidence="1">trans-Golgi network membrane</location>
        <topology evidence="1">Peripheral membrane protein</topology>
    </subcellularLocation>
</comment>
<evidence type="ECO:0000259" key="9">
    <source>
        <dbReference type="Pfam" id="PF16854"/>
    </source>
</evidence>
<evidence type="ECO:0000259" key="8">
    <source>
        <dbReference type="Pfam" id="PF04100"/>
    </source>
</evidence>
<evidence type="ECO:0000256" key="6">
    <source>
        <dbReference type="ARBA" id="ARBA00023136"/>
    </source>
</evidence>